<feature type="domain" description="Cyclin C-terminal" evidence="7">
    <location>
        <begin position="502"/>
        <end position="619"/>
    </location>
</feature>
<feature type="domain" description="Cyclin-like" evidence="6">
    <location>
        <begin position="409"/>
        <end position="493"/>
    </location>
</feature>
<dbReference type="Proteomes" id="UP000623129">
    <property type="component" value="Unassembled WGS sequence"/>
</dbReference>
<dbReference type="FunFam" id="1.10.472.10:FF:000001">
    <property type="entry name" value="G2/mitotic-specific cyclin"/>
    <property type="match status" value="1"/>
</dbReference>
<evidence type="ECO:0000256" key="3">
    <source>
        <dbReference type="ARBA" id="ARBA00023306"/>
    </source>
</evidence>
<dbReference type="AlphaFoldDB" id="A0A833QVP2"/>
<dbReference type="SUPFAM" id="SSF47954">
    <property type="entry name" value="Cyclin-like"/>
    <property type="match status" value="2"/>
</dbReference>
<comment type="similarity">
    <text evidence="4">Belongs to the cyclin family.</text>
</comment>
<dbReference type="SMART" id="SM01332">
    <property type="entry name" value="Cyclin_C"/>
    <property type="match status" value="1"/>
</dbReference>
<dbReference type="Pfam" id="PF00134">
    <property type="entry name" value="Cyclin_N"/>
    <property type="match status" value="1"/>
</dbReference>
<evidence type="ECO:0000256" key="2">
    <source>
        <dbReference type="ARBA" id="ARBA00023127"/>
    </source>
</evidence>
<keyword evidence="2 4" id="KW-0195">Cyclin</keyword>
<evidence type="ECO:0000256" key="5">
    <source>
        <dbReference type="SAM" id="MobiDB-lite"/>
    </source>
</evidence>
<protein>
    <submittedName>
        <fullName evidence="8">Cyclin-B1-5</fullName>
    </submittedName>
</protein>
<evidence type="ECO:0000259" key="6">
    <source>
        <dbReference type="SMART" id="SM00385"/>
    </source>
</evidence>
<sequence>MENLTCSSQPAVPHTLSKNNSRNKNEEVSFQYWHSQWLGYQAGNSTFCNYGGWEPRYINNNYNFNPNLIRNINNENDLWSKTSNVPLWPSPVPNTSTYWPLQVPRPAGFHSTFQQWPYDMRSEIPEWNPAQVTYNSNGEMNPLRSKQNLLCWKKNSVATIQQMGPSEAKTADELKPNTAAFSILESAEPKKPDNVGLSVTASDRPPDLNTQNSMKNDGSKITKAVERTPFHHDYYLSKIGVSSDLVPSDLYEKCMSILQKSGAEKASGLLCSENLRDNKRVTKKGSNGILKHIFPFNKNDVFQKSLSLYAATTGKSIISNQPVTSVSLVEGQTVTDACANTDKMEGNKDKMSKKRQLLEVAYEKQTDPIEEYAEDIHSFYKLIEGESRPHNYFGSYSRITPRLRASLVNLIVEVHEKLCLSPETLYLTVSIFDRFLSQECVVRVEAKLVGMCAMHIASKYEEVYKPLLEDFSDIWMLRYGTSDVLKMEKRILNRLEWSLSLPTPYMFLVRYINIEKVDKETECMIFFFSELALTQHFLIEMRPSMLAASCVYAARCTLKKNPLWTKTLQRCTRYSEPQLIECAQILRYAHSQAPKSIMNAVYDKYSHERFQKVALYAPAEVEAWNN</sequence>
<dbReference type="InterPro" id="IPR039361">
    <property type="entry name" value="Cyclin"/>
</dbReference>
<evidence type="ECO:0000259" key="7">
    <source>
        <dbReference type="SMART" id="SM01332"/>
    </source>
</evidence>
<keyword evidence="1" id="KW-0132">Cell division</keyword>
<keyword evidence="9" id="KW-1185">Reference proteome</keyword>
<accession>A0A833QVP2</accession>
<feature type="region of interest" description="Disordered" evidence="5">
    <location>
        <begin position="185"/>
        <end position="218"/>
    </location>
</feature>
<dbReference type="InterPro" id="IPR036915">
    <property type="entry name" value="Cyclin-like_sf"/>
</dbReference>
<reference evidence="8" key="1">
    <citation type="submission" date="2020-01" db="EMBL/GenBank/DDBJ databases">
        <title>Genome sequence of Kobresia littledalei, the first chromosome-level genome in the family Cyperaceae.</title>
        <authorList>
            <person name="Qu G."/>
        </authorList>
    </citation>
    <scope>NUCLEOTIDE SEQUENCE</scope>
    <source>
        <strain evidence="8">C.B.Clarke</strain>
        <tissue evidence="8">Leaf</tissue>
    </source>
</reference>
<proteinExistence type="inferred from homology"/>
<dbReference type="Pfam" id="PF02984">
    <property type="entry name" value="Cyclin_C"/>
    <property type="match status" value="1"/>
</dbReference>
<dbReference type="GO" id="GO:0051301">
    <property type="term" value="P:cell division"/>
    <property type="evidence" value="ECO:0007669"/>
    <property type="project" value="UniProtKB-KW"/>
</dbReference>
<dbReference type="SMART" id="SM00385">
    <property type="entry name" value="CYCLIN"/>
    <property type="match status" value="2"/>
</dbReference>
<comment type="caution">
    <text evidence="8">The sequence shown here is derived from an EMBL/GenBank/DDBJ whole genome shotgun (WGS) entry which is preliminary data.</text>
</comment>
<feature type="region of interest" description="Disordered" evidence="5">
    <location>
        <begin position="1"/>
        <end position="22"/>
    </location>
</feature>
<feature type="domain" description="Cyclin-like" evidence="6">
    <location>
        <begin position="506"/>
        <end position="588"/>
    </location>
</feature>
<evidence type="ECO:0000313" key="8">
    <source>
        <dbReference type="EMBL" id="KAF3328591.1"/>
    </source>
</evidence>
<dbReference type="PANTHER" id="PTHR10177">
    <property type="entry name" value="CYCLINS"/>
    <property type="match status" value="1"/>
</dbReference>
<gene>
    <name evidence="8" type="ORF">FCM35_KLT05669</name>
</gene>
<evidence type="ECO:0000313" key="9">
    <source>
        <dbReference type="Proteomes" id="UP000623129"/>
    </source>
</evidence>
<dbReference type="InterPro" id="IPR004367">
    <property type="entry name" value="Cyclin_C-dom"/>
</dbReference>
<dbReference type="InterPro" id="IPR013763">
    <property type="entry name" value="Cyclin-like_dom"/>
</dbReference>
<organism evidence="8 9">
    <name type="scientific">Carex littledalei</name>
    <dbReference type="NCBI Taxonomy" id="544730"/>
    <lineage>
        <taxon>Eukaryota</taxon>
        <taxon>Viridiplantae</taxon>
        <taxon>Streptophyta</taxon>
        <taxon>Embryophyta</taxon>
        <taxon>Tracheophyta</taxon>
        <taxon>Spermatophyta</taxon>
        <taxon>Magnoliopsida</taxon>
        <taxon>Liliopsida</taxon>
        <taxon>Poales</taxon>
        <taxon>Cyperaceae</taxon>
        <taxon>Cyperoideae</taxon>
        <taxon>Cariceae</taxon>
        <taxon>Carex</taxon>
        <taxon>Carex subgen. Euthyceras</taxon>
    </lineage>
</organism>
<dbReference type="Gene3D" id="1.10.472.10">
    <property type="entry name" value="Cyclin-like"/>
    <property type="match status" value="2"/>
</dbReference>
<keyword evidence="3" id="KW-0131">Cell cycle</keyword>
<evidence type="ECO:0000256" key="4">
    <source>
        <dbReference type="RuleBase" id="RU000383"/>
    </source>
</evidence>
<name>A0A833QVP2_9POAL</name>
<dbReference type="OrthoDB" id="623226at2759"/>
<dbReference type="EMBL" id="SWLB01000015">
    <property type="protein sequence ID" value="KAF3328591.1"/>
    <property type="molecule type" value="Genomic_DNA"/>
</dbReference>
<dbReference type="InterPro" id="IPR006671">
    <property type="entry name" value="Cyclin_N"/>
</dbReference>
<evidence type="ECO:0000256" key="1">
    <source>
        <dbReference type="ARBA" id="ARBA00022618"/>
    </source>
</evidence>